<reference evidence="3" key="1">
    <citation type="submission" date="2017-10" db="EMBL/GenBank/DDBJ databases">
        <title>Rapid genome shrinkage in a self-fertile nematode reveals novel sperm competition proteins.</title>
        <authorList>
            <person name="Yin D."/>
            <person name="Schwarz E.M."/>
            <person name="Thomas C.G."/>
            <person name="Felde R.L."/>
            <person name="Korf I.F."/>
            <person name="Cutter A.D."/>
            <person name="Schartner C.M."/>
            <person name="Ralston E.J."/>
            <person name="Meyer B.J."/>
            <person name="Haag E.S."/>
        </authorList>
    </citation>
    <scope>NUCLEOTIDE SEQUENCE [LARGE SCALE GENOMIC DNA]</scope>
    <source>
        <strain evidence="3">JU1422</strain>
    </source>
</reference>
<evidence type="ECO:0000313" key="2">
    <source>
        <dbReference type="EMBL" id="PIC41905.1"/>
    </source>
</evidence>
<keyword evidence="3" id="KW-1185">Reference proteome</keyword>
<dbReference type="EMBL" id="PDUG01000003">
    <property type="protein sequence ID" value="PIC41905.1"/>
    <property type="molecule type" value="Genomic_DNA"/>
</dbReference>
<keyword evidence="1" id="KW-1133">Transmembrane helix</keyword>
<evidence type="ECO:0000313" key="3">
    <source>
        <dbReference type="Proteomes" id="UP000230233"/>
    </source>
</evidence>
<sequence>MGGLCGKDEWVCQPVKVITYSHHQTLYVFCVFWVIFQMLCCSSSISIDCRLPLHYPCNIFRTNGTIEISVFGPKRDF</sequence>
<keyword evidence="1" id="KW-0472">Membrane</keyword>
<organism evidence="2 3">
    <name type="scientific">Caenorhabditis nigoni</name>
    <dbReference type="NCBI Taxonomy" id="1611254"/>
    <lineage>
        <taxon>Eukaryota</taxon>
        <taxon>Metazoa</taxon>
        <taxon>Ecdysozoa</taxon>
        <taxon>Nematoda</taxon>
        <taxon>Chromadorea</taxon>
        <taxon>Rhabditida</taxon>
        <taxon>Rhabditina</taxon>
        <taxon>Rhabditomorpha</taxon>
        <taxon>Rhabditoidea</taxon>
        <taxon>Rhabditidae</taxon>
        <taxon>Peloderinae</taxon>
        <taxon>Caenorhabditis</taxon>
    </lineage>
</organism>
<protein>
    <submittedName>
        <fullName evidence="2">Uncharacterized protein</fullName>
    </submittedName>
</protein>
<keyword evidence="1" id="KW-0812">Transmembrane</keyword>
<dbReference type="Proteomes" id="UP000230233">
    <property type="component" value="Chromosome III"/>
</dbReference>
<accession>A0A2G5UQR1</accession>
<proteinExistence type="predicted"/>
<name>A0A2G5UQR1_9PELO</name>
<gene>
    <name evidence="2" type="primary">Cnig_chr_III.g9162</name>
    <name evidence="2" type="ORF">B9Z55_009162</name>
</gene>
<evidence type="ECO:0000256" key="1">
    <source>
        <dbReference type="SAM" id="Phobius"/>
    </source>
</evidence>
<comment type="caution">
    <text evidence="2">The sequence shown here is derived from an EMBL/GenBank/DDBJ whole genome shotgun (WGS) entry which is preliminary data.</text>
</comment>
<feature type="transmembrane region" description="Helical" evidence="1">
    <location>
        <begin position="26"/>
        <end position="47"/>
    </location>
</feature>
<dbReference type="AlphaFoldDB" id="A0A2G5UQR1"/>